<accession>A0ABV2RZC8</accession>
<name>A0ABV2RZC8_BRAJP</name>
<organism evidence="1 2">
    <name type="scientific">Bradyrhizobium japonicum</name>
    <dbReference type="NCBI Taxonomy" id="375"/>
    <lineage>
        <taxon>Bacteria</taxon>
        <taxon>Pseudomonadati</taxon>
        <taxon>Pseudomonadota</taxon>
        <taxon>Alphaproteobacteria</taxon>
        <taxon>Hyphomicrobiales</taxon>
        <taxon>Nitrobacteraceae</taxon>
        <taxon>Bradyrhizobium</taxon>
    </lineage>
</organism>
<evidence type="ECO:0000313" key="2">
    <source>
        <dbReference type="Proteomes" id="UP001549291"/>
    </source>
</evidence>
<reference evidence="1 2" key="1">
    <citation type="submission" date="2024-06" db="EMBL/GenBank/DDBJ databases">
        <title>Genomic Encyclopedia of Type Strains, Phase V (KMG-V): Genome sequencing to study the core and pangenomes of soil and plant-associated prokaryotes.</title>
        <authorList>
            <person name="Whitman W."/>
        </authorList>
    </citation>
    <scope>NUCLEOTIDE SEQUENCE [LARGE SCALE GENOMIC DNA]</scope>
    <source>
        <strain evidence="1 2">USDA 160</strain>
    </source>
</reference>
<dbReference type="Proteomes" id="UP001549291">
    <property type="component" value="Unassembled WGS sequence"/>
</dbReference>
<proteinExistence type="predicted"/>
<evidence type="ECO:0000313" key="1">
    <source>
        <dbReference type="EMBL" id="MET4722254.1"/>
    </source>
</evidence>
<gene>
    <name evidence="1" type="ORF">ABIF63_006360</name>
</gene>
<protein>
    <recommendedName>
        <fullName evidence="3">Transposase</fullName>
    </recommendedName>
</protein>
<dbReference type="EMBL" id="JBEPTQ010000002">
    <property type="protein sequence ID" value="MET4722254.1"/>
    <property type="molecule type" value="Genomic_DNA"/>
</dbReference>
<comment type="caution">
    <text evidence="1">The sequence shown here is derived from an EMBL/GenBank/DDBJ whole genome shotgun (WGS) entry which is preliminary data.</text>
</comment>
<evidence type="ECO:0008006" key="3">
    <source>
        <dbReference type="Google" id="ProtNLM"/>
    </source>
</evidence>
<sequence length="35" mass="3777">MNWTCAADSGELEGIALAGKRSLRVAASLKLMRWA</sequence>
<keyword evidence="2" id="KW-1185">Reference proteome</keyword>